<reference evidence="3" key="1">
    <citation type="journal article" date="2019" name="Int. J. Syst. Evol. Microbiol.">
        <title>The Global Catalogue of Microorganisms (GCM) 10K type strain sequencing project: providing services to taxonomists for standard genome sequencing and annotation.</title>
        <authorList>
            <consortium name="The Broad Institute Genomics Platform"/>
            <consortium name="The Broad Institute Genome Sequencing Center for Infectious Disease"/>
            <person name="Wu L."/>
            <person name="Ma J."/>
        </authorList>
    </citation>
    <scope>NUCLEOTIDE SEQUENCE [LARGE SCALE GENOMIC DNA]</scope>
    <source>
        <strain evidence="3">JCM 16953</strain>
    </source>
</reference>
<feature type="transmembrane region" description="Helical" evidence="1">
    <location>
        <begin position="41"/>
        <end position="58"/>
    </location>
</feature>
<evidence type="ECO:0000313" key="3">
    <source>
        <dbReference type="Proteomes" id="UP001501821"/>
    </source>
</evidence>
<evidence type="ECO:0000256" key="1">
    <source>
        <dbReference type="SAM" id="Phobius"/>
    </source>
</evidence>
<gene>
    <name evidence="2" type="ORF">GCM10022242_34810</name>
</gene>
<keyword evidence="3" id="KW-1185">Reference proteome</keyword>
<dbReference type="EMBL" id="BAABAH010000015">
    <property type="protein sequence ID" value="GAA3830428.1"/>
    <property type="molecule type" value="Genomic_DNA"/>
</dbReference>
<accession>A0ABP7IYT4</accession>
<feature type="transmembrane region" description="Helical" evidence="1">
    <location>
        <begin position="64"/>
        <end position="86"/>
    </location>
</feature>
<feature type="transmembrane region" description="Helical" evidence="1">
    <location>
        <begin position="98"/>
        <end position="122"/>
    </location>
</feature>
<dbReference type="Proteomes" id="UP001501821">
    <property type="component" value="Unassembled WGS sequence"/>
</dbReference>
<feature type="transmembrane region" description="Helical" evidence="1">
    <location>
        <begin position="6"/>
        <end position="29"/>
    </location>
</feature>
<name>A0ABP7IYT4_9ACTN</name>
<protein>
    <submittedName>
        <fullName evidence="2">Phage holin family protein</fullName>
    </submittedName>
</protein>
<dbReference type="PANTHER" id="PTHR37309">
    <property type="entry name" value="SLR0284 PROTEIN"/>
    <property type="match status" value="1"/>
</dbReference>
<dbReference type="PANTHER" id="PTHR37309:SF1">
    <property type="entry name" value="SLR0284 PROTEIN"/>
    <property type="match status" value="1"/>
</dbReference>
<dbReference type="Pfam" id="PF04020">
    <property type="entry name" value="Phage_holin_4_2"/>
    <property type="match status" value="1"/>
</dbReference>
<sequence length="130" mass="14168">MTRILARWAITAAAIAFAAWLFDGIWFRGPTHGTAELQHKIIPLLIVAALATVVTAWVKPVLTVLSIPLILLTLGIFLLILNALMLKFVAWLSGLVDLGFHVNGFWTAVWGSVVISIVTWILDALVGPDE</sequence>
<comment type="caution">
    <text evidence="2">The sequence shown here is derived from an EMBL/GenBank/DDBJ whole genome shotgun (WGS) entry which is preliminary data.</text>
</comment>
<keyword evidence="1" id="KW-1133">Transmembrane helix</keyword>
<evidence type="ECO:0000313" key="2">
    <source>
        <dbReference type="EMBL" id="GAA3830428.1"/>
    </source>
</evidence>
<organism evidence="2 3">
    <name type="scientific">Nocardioides panacisoli</name>
    <dbReference type="NCBI Taxonomy" id="627624"/>
    <lineage>
        <taxon>Bacteria</taxon>
        <taxon>Bacillati</taxon>
        <taxon>Actinomycetota</taxon>
        <taxon>Actinomycetes</taxon>
        <taxon>Propionibacteriales</taxon>
        <taxon>Nocardioidaceae</taxon>
        <taxon>Nocardioides</taxon>
    </lineage>
</organism>
<proteinExistence type="predicted"/>
<keyword evidence="1" id="KW-0472">Membrane</keyword>
<keyword evidence="1" id="KW-0812">Transmembrane</keyword>
<dbReference type="InterPro" id="IPR007165">
    <property type="entry name" value="Phage_holin_4_2"/>
</dbReference>
<dbReference type="RefSeq" id="WP_344777811.1">
    <property type="nucleotide sequence ID" value="NZ_BAABAH010000015.1"/>
</dbReference>